<dbReference type="Pfam" id="PF12362">
    <property type="entry name" value="DUF3646"/>
    <property type="match status" value="1"/>
</dbReference>
<name>A0ABS0SED6_9HYPH</name>
<evidence type="ECO:0000256" key="10">
    <source>
        <dbReference type="ARBA" id="ARBA00049244"/>
    </source>
</evidence>
<evidence type="ECO:0000256" key="8">
    <source>
        <dbReference type="ARBA" id="ARBA00022840"/>
    </source>
</evidence>
<keyword evidence="6 11" id="KW-0547">Nucleotide-binding</keyword>
<comment type="subunit">
    <text evidence="11">DNA polymerase III contains a core (composed of alpha, epsilon and theta chains) that associates with a tau subunit. This core dimerizes to form the POLIII' complex. PolIII' associates with the gamma complex (composed of gamma, delta, delta', psi and chi chains) and with the beta chain to form the complete DNA polymerase III complex.</text>
</comment>
<evidence type="ECO:0000256" key="11">
    <source>
        <dbReference type="RuleBase" id="RU364063"/>
    </source>
</evidence>
<dbReference type="InterPro" id="IPR022754">
    <property type="entry name" value="DNA_pol_III_gamma-3"/>
</dbReference>
<dbReference type="Gene3D" id="1.10.8.60">
    <property type="match status" value="1"/>
</dbReference>
<keyword evidence="5" id="KW-0479">Metal-binding</keyword>
<reference evidence="14 15" key="1">
    <citation type="submission" date="2020-10" db="EMBL/GenBank/DDBJ databases">
        <title>Aquamicrobium zhengzhouensis sp. nov., a exopolysaccharide producing bacterium isolated from farmland soil.</title>
        <authorList>
            <person name="Wang X."/>
        </authorList>
    </citation>
    <scope>NUCLEOTIDE SEQUENCE [LARGE SCALE GENOMIC DNA]</scope>
    <source>
        <strain evidence="15">cd-1</strain>
    </source>
</reference>
<proteinExistence type="inferred from homology"/>
<dbReference type="InterPro" id="IPR008921">
    <property type="entry name" value="DNA_pol3_clamp-load_cplx_C"/>
</dbReference>
<dbReference type="SUPFAM" id="SSF52540">
    <property type="entry name" value="P-loop containing nucleoside triphosphate hydrolases"/>
    <property type="match status" value="1"/>
</dbReference>
<evidence type="ECO:0000256" key="2">
    <source>
        <dbReference type="ARBA" id="ARBA00022679"/>
    </source>
</evidence>
<comment type="function">
    <text evidence="11">DNA polymerase III is a complex, multichain enzyme responsible for most of the replicative synthesis in bacteria. This DNA polymerase also exhibits 3' to 5' exonuclease activity.</text>
</comment>
<evidence type="ECO:0000256" key="7">
    <source>
        <dbReference type="ARBA" id="ARBA00022833"/>
    </source>
</evidence>
<dbReference type="Pfam" id="PF12169">
    <property type="entry name" value="DNA_pol3_gamma3"/>
    <property type="match status" value="1"/>
</dbReference>
<sequence length="609" mass="65649">MADAGKDASTNAAYRVLARKYRPRDFTGLIGQEPMVRTLTNAFSTGRIAQAWMLTGVRGVGKTTTARILARALNYKTDTIDRPSVDLSVAGQHCDAIMEGRHVDVIEMDAASHTGIDDIREIIEQVRYAPVSARYKVYIIDEVHMLSNQAFNGLLKTLEEPPPHVKFIFATTEIRKVPITILSRCQRFDLRRIDAALIKQHLAHIGSLEGVEAEDDALAMVARAAEGSMRDAQSIFDQAIAHSSGKVTGETVRDMLGLADRARIIDLFELLMKGDVAGALNEFRAQYDAGADPATVLTEIAEFNHLVTRVKFVPAAAGDASLSQDERTRGLDYSKQLSVRVLSRTWQMLLKGISEVQTANRPVNAAEMVLIRIAHAATLPTLDEALKSLEQGGGIPAGGAPRPNGGARPGGGGATATAAAIATQSYAPPVTGGGGQTMRLVASQPQAEMQAQPAPAPAVEAEPAVRLNSLSDLAKLADSHRDVALKVMIRRFLRPVSIEPGRLEVSLTPDAPRDFVPNLSNRLKEWTGRPWMVTVSREEGGATLAEIDDERRETAMMDARNDPAVAAILARFPGAKIVNVTIPNAADVEDDAPADLMPDPGIDDDDDDF</sequence>
<dbReference type="PANTHER" id="PTHR11669">
    <property type="entry name" value="REPLICATION FACTOR C / DNA POLYMERASE III GAMMA-TAU SUBUNIT"/>
    <property type="match status" value="1"/>
</dbReference>
<protein>
    <recommendedName>
        <fullName evidence="11">DNA polymerase III subunit gamma/tau</fullName>
        <ecNumber evidence="11">2.7.7.7</ecNumber>
    </recommendedName>
</protein>
<dbReference type="NCBIfam" id="NF006585">
    <property type="entry name" value="PRK09111.1"/>
    <property type="match status" value="1"/>
</dbReference>
<evidence type="ECO:0000256" key="3">
    <source>
        <dbReference type="ARBA" id="ARBA00022695"/>
    </source>
</evidence>
<keyword evidence="3 11" id="KW-0548">Nucleotidyltransferase</keyword>
<keyword evidence="2 11" id="KW-0808">Transferase</keyword>
<evidence type="ECO:0000256" key="9">
    <source>
        <dbReference type="ARBA" id="ARBA00022932"/>
    </source>
</evidence>
<keyword evidence="7" id="KW-0862">Zinc</keyword>
<dbReference type="InterPro" id="IPR003593">
    <property type="entry name" value="AAA+_ATPase"/>
</dbReference>
<evidence type="ECO:0000256" key="12">
    <source>
        <dbReference type="SAM" id="MobiDB-lite"/>
    </source>
</evidence>
<dbReference type="InterPro" id="IPR022107">
    <property type="entry name" value="DNA_pol_III_gamma/tau_C"/>
</dbReference>
<dbReference type="InterPro" id="IPR050238">
    <property type="entry name" value="DNA_Rep/Repair_Clamp_Loader"/>
</dbReference>
<evidence type="ECO:0000256" key="5">
    <source>
        <dbReference type="ARBA" id="ARBA00022723"/>
    </source>
</evidence>
<dbReference type="CDD" id="cd00009">
    <property type="entry name" value="AAA"/>
    <property type="match status" value="1"/>
</dbReference>
<dbReference type="EC" id="2.7.7.7" evidence="11"/>
<dbReference type="Pfam" id="PF13177">
    <property type="entry name" value="DNA_pol3_delta2"/>
    <property type="match status" value="1"/>
</dbReference>
<evidence type="ECO:0000313" key="14">
    <source>
        <dbReference type="EMBL" id="MBI1621010.1"/>
    </source>
</evidence>
<dbReference type="RefSeq" id="WP_198476428.1">
    <property type="nucleotide sequence ID" value="NZ_JADGMQ010000006.1"/>
</dbReference>
<evidence type="ECO:0000256" key="4">
    <source>
        <dbReference type="ARBA" id="ARBA00022705"/>
    </source>
</evidence>
<dbReference type="Pfam" id="PF22608">
    <property type="entry name" value="DNAX_ATPase_lid"/>
    <property type="match status" value="1"/>
</dbReference>
<comment type="catalytic activity">
    <reaction evidence="10 11">
        <text>DNA(n) + a 2'-deoxyribonucleoside 5'-triphosphate = DNA(n+1) + diphosphate</text>
        <dbReference type="Rhea" id="RHEA:22508"/>
        <dbReference type="Rhea" id="RHEA-COMP:17339"/>
        <dbReference type="Rhea" id="RHEA-COMP:17340"/>
        <dbReference type="ChEBI" id="CHEBI:33019"/>
        <dbReference type="ChEBI" id="CHEBI:61560"/>
        <dbReference type="ChEBI" id="CHEBI:173112"/>
        <dbReference type="EC" id="2.7.7.7"/>
    </reaction>
</comment>
<keyword evidence="4 11" id="KW-0235">DNA replication</keyword>
<dbReference type="GO" id="GO:0003887">
    <property type="term" value="F:DNA-directed DNA polymerase activity"/>
    <property type="evidence" value="ECO:0007669"/>
    <property type="project" value="UniProtKB-EC"/>
</dbReference>
<feature type="region of interest" description="Disordered" evidence="12">
    <location>
        <begin position="587"/>
        <end position="609"/>
    </location>
</feature>
<feature type="domain" description="AAA+ ATPase" evidence="13">
    <location>
        <begin position="48"/>
        <end position="194"/>
    </location>
</feature>
<dbReference type="Gene3D" id="1.20.272.10">
    <property type="match status" value="1"/>
</dbReference>
<accession>A0ABS0SED6</accession>
<dbReference type="PANTHER" id="PTHR11669:SF0">
    <property type="entry name" value="PROTEIN STICHEL-LIKE 2"/>
    <property type="match status" value="1"/>
</dbReference>
<dbReference type="EMBL" id="JADGMQ010000006">
    <property type="protein sequence ID" value="MBI1621010.1"/>
    <property type="molecule type" value="Genomic_DNA"/>
</dbReference>
<dbReference type="SUPFAM" id="SSF48019">
    <property type="entry name" value="post-AAA+ oligomerization domain-like"/>
    <property type="match status" value="1"/>
</dbReference>
<gene>
    <name evidence="11" type="primary">dnaX</name>
    <name evidence="14" type="ORF">IOD40_10085</name>
</gene>
<evidence type="ECO:0000256" key="6">
    <source>
        <dbReference type="ARBA" id="ARBA00022741"/>
    </source>
</evidence>
<dbReference type="InterPro" id="IPR012763">
    <property type="entry name" value="DNA_pol_III_sug/sutau_N"/>
</dbReference>
<comment type="caution">
    <text evidence="14">The sequence shown here is derived from an EMBL/GenBank/DDBJ whole genome shotgun (WGS) entry which is preliminary data.</text>
</comment>
<organism evidence="14 15">
    <name type="scientific">Aquamicrobium zhengzhouense</name>
    <dbReference type="NCBI Taxonomy" id="2781738"/>
    <lineage>
        <taxon>Bacteria</taxon>
        <taxon>Pseudomonadati</taxon>
        <taxon>Pseudomonadota</taxon>
        <taxon>Alphaproteobacteria</taxon>
        <taxon>Hyphomicrobiales</taxon>
        <taxon>Phyllobacteriaceae</taxon>
        <taxon>Aquamicrobium</taxon>
    </lineage>
</organism>
<evidence type="ECO:0000313" key="15">
    <source>
        <dbReference type="Proteomes" id="UP000601789"/>
    </source>
</evidence>
<dbReference type="InterPro" id="IPR045085">
    <property type="entry name" value="HLD_clamp_pol_III_gamma_tau"/>
</dbReference>
<dbReference type="CDD" id="cd18137">
    <property type="entry name" value="HLD_clamp_pol_III_gamma_tau"/>
    <property type="match status" value="1"/>
</dbReference>
<dbReference type="Proteomes" id="UP000601789">
    <property type="component" value="Unassembled WGS sequence"/>
</dbReference>
<dbReference type="Gene3D" id="3.40.50.300">
    <property type="entry name" value="P-loop containing nucleotide triphosphate hydrolases"/>
    <property type="match status" value="1"/>
</dbReference>
<evidence type="ECO:0000259" key="13">
    <source>
        <dbReference type="SMART" id="SM00382"/>
    </source>
</evidence>
<dbReference type="NCBIfam" id="TIGR02397">
    <property type="entry name" value="dnaX_nterm"/>
    <property type="match status" value="1"/>
</dbReference>
<keyword evidence="9 11" id="KW-0239">DNA-directed DNA polymerase</keyword>
<dbReference type="SMART" id="SM00382">
    <property type="entry name" value="AAA"/>
    <property type="match status" value="1"/>
</dbReference>
<evidence type="ECO:0000256" key="1">
    <source>
        <dbReference type="ARBA" id="ARBA00006360"/>
    </source>
</evidence>
<feature type="region of interest" description="Disordered" evidence="12">
    <location>
        <begin position="390"/>
        <end position="416"/>
    </location>
</feature>
<keyword evidence="8 11" id="KW-0067">ATP-binding</keyword>
<keyword evidence="15" id="KW-1185">Reference proteome</keyword>
<comment type="similarity">
    <text evidence="1 11">Belongs to the DnaX/STICHEL family.</text>
</comment>
<dbReference type="InterPro" id="IPR027417">
    <property type="entry name" value="P-loop_NTPase"/>
</dbReference>